<organism evidence="1">
    <name type="scientific">marine sediment metagenome</name>
    <dbReference type="NCBI Taxonomy" id="412755"/>
    <lineage>
        <taxon>unclassified sequences</taxon>
        <taxon>metagenomes</taxon>
        <taxon>ecological metagenomes</taxon>
    </lineage>
</organism>
<protein>
    <submittedName>
        <fullName evidence="1">Uncharacterized protein</fullName>
    </submittedName>
</protein>
<reference evidence="1" key="1">
    <citation type="journal article" date="2015" name="Nature">
        <title>Complex archaea that bridge the gap between prokaryotes and eukaryotes.</title>
        <authorList>
            <person name="Spang A."/>
            <person name="Saw J.H."/>
            <person name="Jorgensen S.L."/>
            <person name="Zaremba-Niedzwiedzka K."/>
            <person name="Martijn J."/>
            <person name="Lind A.E."/>
            <person name="van Eijk R."/>
            <person name="Schleper C."/>
            <person name="Guy L."/>
            <person name="Ettema T.J."/>
        </authorList>
    </citation>
    <scope>NUCLEOTIDE SEQUENCE</scope>
</reference>
<feature type="non-terminal residue" evidence="1">
    <location>
        <position position="58"/>
    </location>
</feature>
<dbReference type="EMBL" id="LAZR01033627">
    <property type="protein sequence ID" value="KKL47538.1"/>
    <property type="molecule type" value="Genomic_DNA"/>
</dbReference>
<name>A0A0F9CDS9_9ZZZZ</name>
<evidence type="ECO:0000313" key="1">
    <source>
        <dbReference type="EMBL" id="KKL47538.1"/>
    </source>
</evidence>
<proteinExistence type="predicted"/>
<dbReference type="AlphaFoldDB" id="A0A0F9CDS9"/>
<gene>
    <name evidence="1" type="ORF">LCGC14_2334600</name>
</gene>
<accession>A0A0F9CDS9</accession>
<sequence>MDNPRAYAKVSFVRSYDKILGWDWGAAAKTYGQMLDQEEWVENGMDMYDHWPKGDDTR</sequence>
<comment type="caution">
    <text evidence="1">The sequence shown here is derived from an EMBL/GenBank/DDBJ whole genome shotgun (WGS) entry which is preliminary data.</text>
</comment>